<organism evidence="8 9">
    <name type="scientific">Staphylococcus warneri</name>
    <dbReference type="NCBI Taxonomy" id="1292"/>
    <lineage>
        <taxon>Bacteria</taxon>
        <taxon>Bacillati</taxon>
        <taxon>Bacillota</taxon>
        <taxon>Bacilli</taxon>
        <taxon>Bacillales</taxon>
        <taxon>Staphylococcaceae</taxon>
        <taxon>Staphylococcus</taxon>
    </lineage>
</organism>
<dbReference type="InterPro" id="IPR010197">
    <property type="entry name" value="OSBS/NAAAR"/>
</dbReference>
<evidence type="ECO:0000256" key="6">
    <source>
        <dbReference type="NCBIfam" id="TIGR01928"/>
    </source>
</evidence>
<dbReference type="SUPFAM" id="SSF51604">
    <property type="entry name" value="Enolase C-terminal domain-like"/>
    <property type="match status" value="1"/>
</dbReference>
<feature type="domain" description="Enolase C-terminal" evidence="7">
    <location>
        <begin position="139"/>
        <end position="282"/>
    </location>
</feature>
<protein>
    <recommendedName>
        <fullName evidence="5 6">o-succinylbenzoate synthase</fullName>
        <ecNumber evidence="5 6">4.2.1.113</ecNumber>
    </recommendedName>
</protein>
<dbReference type="UniPathway" id="UPA01057">
    <property type="reaction ID" value="UER00165"/>
</dbReference>
<comment type="cofactor">
    <cofactor evidence="1">
        <name>a divalent metal cation</name>
        <dbReference type="ChEBI" id="CHEBI:60240"/>
    </cofactor>
</comment>
<dbReference type="InterPro" id="IPR036849">
    <property type="entry name" value="Enolase-like_C_sf"/>
</dbReference>
<dbReference type="InterPro" id="IPR029017">
    <property type="entry name" value="Enolase-like_N"/>
</dbReference>
<dbReference type="RefSeq" id="WP_107532506.1">
    <property type="nucleotide sequence ID" value="NZ_PZEV01000043.1"/>
</dbReference>
<evidence type="ECO:0000259" key="7">
    <source>
        <dbReference type="Pfam" id="PF13378"/>
    </source>
</evidence>
<dbReference type="EC" id="4.2.1.113" evidence="5 6"/>
<sequence>MKINELKFYLYSQAFKSPIVTPKVSLDKRECLVIELITDTGDTYFGECNAFKTPWYDKETISSVKQQIEQWFVSIKNKDVHSFEEWQALLNTLNQCPAARSTVVMALYQMYYKLKAFKVEYGATVSGWSDAQFATLKQTQPKRIKVKYSNQLISDINKLKSLEFPFDIVIDANEALDINQYQEINKNTKQNILYIEEPFANINTLKQFDDEPQLPIAIDEKATSIDDIQFIVSHYPIDTVVLKPFRLGGIDRVIETIDYLKNRGINIVVGGMYEYGLSRYFTAMLSQYGDYPGDVTPAGYYFENDFVENEGILKEGMIAFIPPVVDRSKLECINGDV</sequence>
<evidence type="ECO:0000256" key="3">
    <source>
        <dbReference type="ARBA" id="ARBA00022842"/>
    </source>
</evidence>
<dbReference type="SUPFAM" id="SSF54826">
    <property type="entry name" value="Enolase N-terminal domain-like"/>
    <property type="match status" value="1"/>
</dbReference>
<reference evidence="8 9" key="1">
    <citation type="journal article" date="2016" name="Front. Microbiol.">
        <title>Comprehensive Phylogenetic Analysis of Bovine Non-aureus Staphylococci Species Based on Whole-Genome Sequencing.</title>
        <authorList>
            <person name="Naushad S."/>
            <person name="Barkema H.W."/>
            <person name="Luby C."/>
            <person name="Condas L.A."/>
            <person name="Nobrega D.B."/>
            <person name="Carson D.A."/>
            <person name="De Buck J."/>
        </authorList>
    </citation>
    <scope>NUCLEOTIDE SEQUENCE [LARGE SCALE GENOMIC DNA]</scope>
    <source>
        <strain evidence="8 9">SNUC 2993</strain>
    </source>
</reference>
<evidence type="ECO:0000256" key="5">
    <source>
        <dbReference type="ARBA" id="ARBA00029491"/>
    </source>
</evidence>
<dbReference type="SFLD" id="SFLDS00001">
    <property type="entry name" value="Enolase"/>
    <property type="match status" value="1"/>
</dbReference>
<dbReference type="NCBIfam" id="TIGR01928">
    <property type="entry name" value="menC_lowGC_arch"/>
    <property type="match status" value="1"/>
</dbReference>
<dbReference type="GO" id="GO:0046872">
    <property type="term" value="F:metal ion binding"/>
    <property type="evidence" value="ECO:0007669"/>
    <property type="project" value="UniProtKB-KW"/>
</dbReference>
<dbReference type="Gene3D" id="3.30.390.10">
    <property type="entry name" value="Enolase-like, N-terminal domain"/>
    <property type="match status" value="1"/>
</dbReference>
<dbReference type="STRING" id="1194526.A284_04850"/>
<evidence type="ECO:0000256" key="1">
    <source>
        <dbReference type="ARBA" id="ARBA00001968"/>
    </source>
</evidence>
<keyword evidence="4" id="KW-0456">Lyase</keyword>
<dbReference type="Pfam" id="PF13378">
    <property type="entry name" value="MR_MLE_C"/>
    <property type="match status" value="1"/>
</dbReference>
<dbReference type="AlphaFoldDB" id="A0A2T4PYA0"/>
<evidence type="ECO:0000256" key="2">
    <source>
        <dbReference type="ARBA" id="ARBA00022723"/>
    </source>
</evidence>
<dbReference type="SFLD" id="SFLDF00009">
    <property type="entry name" value="o-succinylbenzoate_synthase"/>
    <property type="match status" value="1"/>
</dbReference>
<accession>A0A2T4PYA0</accession>
<evidence type="ECO:0000313" key="9">
    <source>
        <dbReference type="Proteomes" id="UP000240717"/>
    </source>
</evidence>
<dbReference type="PANTHER" id="PTHR48073:SF5">
    <property type="entry name" value="O-SUCCINYLBENZOATE SYNTHASE"/>
    <property type="match status" value="1"/>
</dbReference>
<dbReference type="GO" id="GO:0009234">
    <property type="term" value="P:menaquinone biosynthetic process"/>
    <property type="evidence" value="ECO:0007669"/>
    <property type="project" value="UniProtKB-UniRule"/>
</dbReference>
<name>A0A2T4PYA0_STAWA</name>
<evidence type="ECO:0000256" key="4">
    <source>
        <dbReference type="ARBA" id="ARBA00023239"/>
    </source>
</evidence>
<proteinExistence type="predicted"/>
<comment type="caution">
    <text evidence="8">The sequence shown here is derived from an EMBL/GenBank/DDBJ whole genome shotgun (WGS) entry which is preliminary data.</text>
</comment>
<keyword evidence="2" id="KW-0479">Metal-binding</keyword>
<dbReference type="SFLD" id="SFLDG00180">
    <property type="entry name" value="muconate_cycloisomerase"/>
    <property type="match status" value="1"/>
</dbReference>
<dbReference type="PANTHER" id="PTHR48073">
    <property type="entry name" value="O-SUCCINYLBENZOATE SYNTHASE-RELATED"/>
    <property type="match status" value="1"/>
</dbReference>
<keyword evidence="3" id="KW-0460">Magnesium</keyword>
<dbReference type="GO" id="GO:0043748">
    <property type="term" value="F:O-succinylbenzoate synthase activity"/>
    <property type="evidence" value="ECO:0007669"/>
    <property type="project" value="UniProtKB-EC"/>
</dbReference>
<gene>
    <name evidence="8" type="primary">menC</name>
    <name evidence="8" type="ORF">BU085_10645</name>
</gene>
<evidence type="ECO:0000313" key="8">
    <source>
        <dbReference type="EMBL" id="PTI49959.1"/>
    </source>
</evidence>
<dbReference type="EMBL" id="PZEV01000043">
    <property type="protein sequence ID" value="PTI49959.1"/>
    <property type="molecule type" value="Genomic_DNA"/>
</dbReference>
<dbReference type="InterPro" id="IPR029065">
    <property type="entry name" value="Enolase_C-like"/>
</dbReference>
<dbReference type="Proteomes" id="UP000240717">
    <property type="component" value="Unassembled WGS sequence"/>
</dbReference>
<dbReference type="Gene3D" id="3.20.20.120">
    <property type="entry name" value="Enolase-like C-terminal domain"/>
    <property type="match status" value="1"/>
</dbReference>
<dbReference type="UniPathway" id="UPA00079"/>